<dbReference type="Pfam" id="PF00072">
    <property type="entry name" value="Response_reg"/>
    <property type="match status" value="1"/>
</dbReference>
<evidence type="ECO:0000256" key="2">
    <source>
        <dbReference type="PROSITE-ProRule" id="PRU00169"/>
    </source>
</evidence>
<proteinExistence type="predicted"/>
<name>A0A7T7XRK1_9SPIR</name>
<evidence type="ECO:0000313" key="5">
    <source>
        <dbReference type="Proteomes" id="UP000595917"/>
    </source>
</evidence>
<dbReference type="Gene3D" id="3.40.50.2300">
    <property type="match status" value="1"/>
</dbReference>
<sequence length="122" mass="13929">MKILVCDDADVMRRIHINILMEHGINPNDIIQAGNGKEALEKIEGNTIRLFLIDWNMPNLNGFELVQKIRTMDQYKTTPIVMVTAEGGRYNVMEAIEAGVTNYVLKPIKADILWSKIKPYLE</sequence>
<feature type="domain" description="Response regulatory" evidence="3">
    <location>
        <begin position="2"/>
        <end position="121"/>
    </location>
</feature>
<dbReference type="InterPro" id="IPR011006">
    <property type="entry name" value="CheY-like_superfamily"/>
</dbReference>
<dbReference type="InterPro" id="IPR001789">
    <property type="entry name" value="Sig_transdc_resp-reg_receiver"/>
</dbReference>
<evidence type="ECO:0000313" key="4">
    <source>
        <dbReference type="EMBL" id="QQO11201.1"/>
    </source>
</evidence>
<dbReference type="EMBL" id="CP067089">
    <property type="protein sequence ID" value="QQO11201.1"/>
    <property type="molecule type" value="Genomic_DNA"/>
</dbReference>
<dbReference type="InterPro" id="IPR050595">
    <property type="entry name" value="Bact_response_regulator"/>
</dbReference>
<reference evidence="4" key="1">
    <citation type="submission" date="2021-01" db="EMBL/GenBank/DDBJ databases">
        <title>Description of Breznakiella homolactica.</title>
        <authorList>
            <person name="Song Y."/>
            <person name="Brune A."/>
        </authorList>
    </citation>
    <scope>NUCLEOTIDE SEQUENCE</scope>
    <source>
        <strain evidence="4">RmG30</strain>
    </source>
</reference>
<dbReference type="GO" id="GO:0000160">
    <property type="term" value="P:phosphorelay signal transduction system"/>
    <property type="evidence" value="ECO:0007669"/>
    <property type="project" value="InterPro"/>
</dbReference>
<dbReference type="AlphaFoldDB" id="A0A7T7XRK1"/>
<feature type="modified residue" description="4-aspartylphosphate" evidence="2">
    <location>
        <position position="54"/>
    </location>
</feature>
<gene>
    <name evidence="4" type="ORF">JFL75_09915</name>
</gene>
<organism evidence="4 5">
    <name type="scientific">Breznakiella homolactica</name>
    <dbReference type="NCBI Taxonomy" id="2798577"/>
    <lineage>
        <taxon>Bacteria</taxon>
        <taxon>Pseudomonadati</taxon>
        <taxon>Spirochaetota</taxon>
        <taxon>Spirochaetia</taxon>
        <taxon>Spirochaetales</taxon>
        <taxon>Breznakiellaceae</taxon>
        <taxon>Breznakiella</taxon>
    </lineage>
</organism>
<evidence type="ECO:0000259" key="3">
    <source>
        <dbReference type="PROSITE" id="PS50110"/>
    </source>
</evidence>
<protein>
    <submittedName>
        <fullName evidence="4">Response regulator</fullName>
    </submittedName>
</protein>
<dbReference type="PANTHER" id="PTHR44591">
    <property type="entry name" value="STRESS RESPONSE REGULATOR PROTEIN 1"/>
    <property type="match status" value="1"/>
</dbReference>
<dbReference type="RefSeq" id="WP_215628510.1">
    <property type="nucleotide sequence ID" value="NZ_CP067089.2"/>
</dbReference>
<dbReference type="Proteomes" id="UP000595917">
    <property type="component" value="Chromosome"/>
</dbReference>
<keyword evidence="5" id="KW-1185">Reference proteome</keyword>
<dbReference type="PANTHER" id="PTHR44591:SF3">
    <property type="entry name" value="RESPONSE REGULATORY DOMAIN-CONTAINING PROTEIN"/>
    <property type="match status" value="1"/>
</dbReference>
<dbReference type="SMART" id="SM00448">
    <property type="entry name" value="REC"/>
    <property type="match status" value="1"/>
</dbReference>
<evidence type="ECO:0000256" key="1">
    <source>
        <dbReference type="ARBA" id="ARBA00022553"/>
    </source>
</evidence>
<dbReference type="PROSITE" id="PS50110">
    <property type="entry name" value="RESPONSE_REGULATORY"/>
    <property type="match status" value="1"/>
</dbReference>
<accession>A0A7T7XRK1</accession>
<keyword evidence="1 2" id="KW-0597">Phosphoprotein</keyword>
<dbReference type="KEGG" id="bhc:JFL75_09915"/>
<dbReference type="SUPFAM" id="SSF52172">
    <property type="entry name" value="CheY-like"/>
    <property type="match status" value="1"/>
</dbReference>